<name>A0AAV2J2R6_KNICA</name>
<keyword evidence="3" id="KW-1185">Reference proteome</keyword>
<organism evidence="2 3">
    <name type="scientific">Knipowitschia caucasica</name>
    <name type="common">Caucasian dwarf goby</name>
    <name type="synonym">Pomatoschistus caucasicus</name>
    <dbReference type="NCBI Taxonomy" id="637954"/>
    <lineage>
        <taxon>Eukaryota</taxon>
        <taxon>Metazoa</taxon>
        <taxon>Chordata</taxon>
        <taxon>Craniata</taxon>
        <taxon>Vertebrata</taxon>
        <taxon>Euteleostomi</taxon>
        <taxon>Actinopterygii</taxon>
        <taxon>Neopterygii</taxon>
        <taxon>Teleostei</taxon>
        <taxon>Neoteleostei</taxon>
        <taxon>Acanthomorphata</taxon>
        <taxon>Gobiaria</taxon>
        <taxon>Gobiiformes</taxon>
        <taxon>Gobioidei</taxon>
        <taxon>Gobiidae</taxon>
        <taxon>Gobiinae</taxon>
        <taxon>Knipowitschia</taxon>
    </lineage>
</organism>
<dbReference type="EMBL" id="OZ035832">
    <property type="protein sequence ID" value="CAL1570150.1"/>
    <property type="molecule type" value="Genomic_DNA"/>
</dbReference>
<reference evidence="2 3" key="1">
    <citation type="submission" date="2024-04" db="EMBL/GenBank/DDBJ databases">
        <authorList>
            <person name="Waldvogel A.-M."/>
            <person name="Schoenle A."/>
        </authorList>
    </citation>
    <scope>NUCLEOTIDE SEQUENCE [LARGE SCALE GENOMIC DNA]</scope>
</reference>
<evidence type="ECO:0000256" key="1">
    <source>
        <dbReference type="SAM" id="MobiDB-lite"/>
    </source>
</evidence>
<sequence>MVWWLASLSRPLAVIQRTGPWKVSLLPQTGRGRTVTVAPFLLSSFPPGTEPDTGNGPGTETFSGTEPDPRIVEPDPVPLNLLAEDEDGDFLSPSGG</sequence>
<feature type="region of interest" description="Disordered" evidence="1">
    <location>
        <begin position="44"/>
        <end position="96"/>
    </location>
</feature>
<dbReference type="AlphaFoldDB" id="A0AAV2J2R6"/>
<accession>A0AAV2J2R6</accession>
<protein>
    <submittedName>
        <fullName evidence="2">Uncharacterized protein</fullName>
    </submittedName>
</protein>
<evidence type="ECO:0000313" key="2">
    <source>
        <dbReference type="EMBL" id="CAL1570150.1"/>
    </source>
</evidence>
<evidence type="ECO:0000313" key="3">
    <source>
        <dbReference type="Proteomes" id="UP001497482"/>
    </source>
</evidence>
<dbReference type="Proteomes" id="UP001497482">
    <property type="component" value="Chromosome 10"/>
</dbReference>
<proteinExistence type="predicted"/>
<gene>
    <name evidence="2" type="ORF">KC01_LOCUS2485</name>
</gene>